<evidence type="ECO:0000313" key="2">
    <source>
        <dbReference type="Proteomes" id="UP001589828"/>
    </source>
</evidence>
<comment type="caution">
    <text evidence="1">The sequence shown here is derived from an EMBL/GenBank/DDBJ whole genome shotgun (WGS) entry which is preliminary data.</text>
</comment>
<name>A0ABV6L5E5_9SPHI</name>
<dbReference type="Proteomes" id="UP001589828">
    <property type="component" value="Unassembled WGS sequence"/>
</dbReference>
<protein>
    <recommendedName>
        <fullName evidence="3">Transcriptional regulator</fullName>
    </recommendedName>
</protein>
<sequence length="96" mass="11312">MEPFRPLSGFFEAIRNDGRIGINHIGLYAVLLQLWQEQDFQNPVAAFSHEVMIAARMSARATYFKCLNDLNDLGYIRYERSYKRNVRSRVFLLYCD</sequence>
<accession>A0ABV6L5E5</accession>
<evidence type="ECO:0000313" key="1">
    <source>
        <dbReference type="EMBL" id="MFC0514663.1"/>
    </source>
</evidence>
<organism evidence="1 2">
    <name type="scientific">Mucilaginibacter angelicae</name>
    <dbReference type="NCBI Taxonomy" id="869718"/>
    <lineage>
        <taxon>Bacteria</taxon>
        <taxon>Pseudomonadati</taxon>
        <taxon>Bacteroidota</taxon>
        <taxon>Sphingobacteriia</taxon>
        <taxon>Sphingobacteriales</taxon>
        <taxon>Sphingobacteriaceae</taxon>
        <taxon>Mucilaginibacter</taxon>
    </lineage>
</organism>
<dbReference type="RefSeq" id="WP_377022507.1">
    <property type="nucleotide sequence ID" value="NZ_JBHLTS010000021.1"/>
</dbReference>
<keyword evidence="2" id="KW-1185">Reference proteome</keyword>
<dbReference type="EMBL" id="JBHLTS010000021">
    <property type="protein sequence ID" value="MFC0514663.1"/>
    <property type="molecule type" value="Genomic_DNA"/>
</dbReference>
<evidence type="ECO:0008006" key="3">
    <source>
        <dbReference type="Google" id="ProtNLM"/>
    </source>
</evidence>
<proteinExistence type="predicted"/>
<reference evidence="1 2" key="1">
    <citation type="submission" date="2024-09" db="EMBL/GenBank/DDBJ databases">
        <authorList>
            <person name="Sun Q."/>
            <person name="Mori K."/>
        </authorList>
    </citation>
    <scope>NUCLEOTIDE SEQUENCE [LARGE SCALE GENOMIC DNA]</scope>
    <source>
        <strain evidence="1 2">NCAIM B.02415</strain>
    </source>
</reference>
<gene>
    <name evidence="1" type="ORF">ACFFGT_10640</name>
</gene>